<keyword evidence="7" id="KW-1185">Reference proteome</keyword>
<dbReference type="PROSITE" id="PS51352">
    <property type="entry name" value="THIOREDOXIN_2"/>
    <property type="match status" value="1"/>
</dbReference>
<name>A0ABU8I642_9SPHI</name>
<evidence type="ECO:0000313" key="7">
    <source>
        <dbReference type="Proteomes" id="UP001363035"/>
    </source>
</evidence>
<sequence length="373" mass="43461">MLIFIQMFKQFLLIVFLFSISKLYAQSAYTLICKVDSSLHLENEIFYLKHINNGDINPMVHDSVQVMNHQFVFQGTMNTPAVYTRLISKKDGSEKWFMLSSGTSHAVLSKPNFNPKSGKPLGISSSFTIPGDERFRLMEITDKLYDLYVEEIDKFRELSNSSKEETIQDQLMDSSFHYLDKKNPYLITLIEENPSNYTSLYLLSYYRPNLLNKDVGKLEQLFNGLDESLRQSEEGKRLQKIINAKKHINVGMMAPDFSMKDMHGKTIKLSDFRGKKVLLDFWASWCVPCIENLPKLKEYAERENFTVLAISLDHDRNNWLKAIKNHKFDWAIHISELQGWKGPIVQNLYNIESIPRSIIIDEKRKMIHIDLKL</sequence>
<dbReference type="Gene3D" id="3.40.30.10">
    <property type="entry name" value="Glutaredoxin"/>
    <property type="match status" value="1"/>
</dbReference>
<comment type="caution">
    <text evidence="6">The sequence shown here is derived from an EMBL/GenBank/DDBJ whole genome shotgun (WGS) entry which is preliminary data.</text>
</comment>
<dbReference type="InterPro" id="IPR025380">
    <property type="entry name" value="DUF4369"/>
</dbReference>
<dbReference type="InterPro" id="IPR036249">
    <property type="entry name" value="Thioredoxin-like_sf"/>
</dbReference>
<dbReference type="Pfam" id="PF08534">
    <property type="entry name" value="Redoxin"/>
    <property type="match status" value="1"/>
</dbReference>
<dbReference type="CDD" id="cd02966">
    <property type="entry name" value="TlpA_like_family"/>
    <property type="match status" value="1"/>
</dbReference>
<dbReference type="InterPro" id="IPR050553">
    <property type="entry name" value="Thioredoxin_ResA/DsbE_sf"/>
</dbReference>
<evidence type="ECO:0000256" key="3">
    <source>
        <dbReference type="ARBA" id="ARBA00023157"/>
    </source>
</evidence>
<evidence type="ECO:0000259" key="5">
    <source>
        <dbReference type="PROSITE" id="PS51352"/>
    </source>
</evidence>
<dbReference type="PANTHER" id="PTHR42852:SF6">
    <property type="entry name" value="THIOL:DISULFIDE INTERCHANGE PROTEIN DSBE"/>
    <property type="match status" value="1"/>
</dbReference>
<evidence type="ECO:0000256" key="2">
    <source>
        <dbReference type="ARBA" id="ARBA00022748"/>
    </source>
</evidence>
<keyword evidence="3" id="KW-1015">Disulfide bond</keyword>
<gene>
    <name evidence="6" type="ORF">VJ786_08685</name>
</gene>
<protein>
    <submittedName>
        <fullName evidence="6">TlpA disulfide reductase family protein</fullName>
    </submittedName>
</protein>
<keyword evidence="4" id="KW-0676">Redox-active center</keyword>
<feature type="domain" description="Thioredoxin" evidence="5">
    <location>
        <begin position="248"/>
        <end position="373"/>
    </location>
</feature>
<proteinExistence type="predicted"/>
<dbReference type="SUPFAM" id="SSF52833">
    <property type="entry name" value="Thioredoxin-like"/>
    <property type="match status" value="1"/>
</dbReference>
<evidence type="ECO:0000256" key="4">
    <source>
        <dbReference type="ARBA" id="ARBA00023284"/>
    </source>
</evidence>
<evidence type="ECO:0000313" key="6">
    <source>
        <dbReference type="EMBL" id="MEI5984978.1"/>
    </source>
</evidence>
<dbReference type="Proteomes" id="UP001363035">
    <property type="component" value="Unassembled WGS sequence"/>
</dbReference>
<organism evidence="6 7">
    <name type="scientific">Sphingobacterium tenebrionis</name>
    <dbReference type="NCBI Taxonomy" id="3111775"/>
    <lineage>
        <taxon>Bacteria</taxon>
        <taxon>Pseudomonadati</taxon>
        <taxon>Bacteroidota</taxon>
        <taxon>Sphingobacteriia</taxon>
        <taxon>Sphingobacteriales</taxon>
        <taxon>Sphingobacteriaceae</taxon>
        <taxon>Sphingobacterium</taxon>
    </lineage>
</organism>
<accession>A0ABU8I642</accession>
<dbReference type="RefSeq" id="WP_134776710.1">
    <property type="nucleotide sequence ID" value="NZ_JAYLLN010000018.1"/>
</dbReference>
<reference evidence="6 7" key="1">
    <citation type="submission" date="2024-01" db="EMBL/GenBank/DDBJ databases">
        <title>Sphingobacterium tenebrionis sp. nov., a novel endophyte isolated from tenebrio molitor intestines.</title>
        <authorList>
            <person name="Zhang C."/>
        </authorList>
    </citation>
    <scope>NUCLEOTIDE SEQUENCE [LARGE SCALE GENOMIC DNA]</scope>
    <source>
        <strain evidence="6 7">PU5-4</strain>
    </source>
</reference>
<evidence type="ECO:0000256" key="1">
    <source>
        <dbReference type="ARBA" id="ARBA00004196"/>
    </source>
</evidence>
<keyword evidence="2" id="KW-0201">Cytochrome c-type biogenesis</keyword>
<dbReference type="Pfam" id="PF14289">
    <property type="entry name" value="DUF4369"/>
    <property type="match status" value="1"/>
</dbReference>
<dbReference type="EMBL" id="JAYLLN010000018">
    <property type="protein sequence ID" value="MEI5984978.1"/>
    <property type="molecule type" value="Genomic_DNA"/>
</dbReference>
<comment type="subcellular location">
    <subcellularLocation>
        <location evidence="1">Cell envelope</location>
    </subcellularLocation>
</comment>
<dbReference type="InterPro" id="IPR013766">
    <property type="entry name" value="Thioredoxin_domain"/>
</dbReference>
<dbReference type="InterPro" id="IPR013740">
    <property type="entry name" value="Redoxin"/>
</dbReference>
<dbReference type="PANTHER" id="PTHR42852">
    <property type="entry name" value="THIOL:DISULFIDE INTERCHANGE PROTEIN DSBE"/>
    <property type="match status" value="1"/>
</dbReference>